<dbReference type="InterPro" id="IPR027417">
    <property type="entry name" value="P-loop_NTPase"/>
</dbReference>
<dbReference type="PANTHER" id="PTHR11669:SF8">
    <property type="entry name" value="DNA POLYMERASE III SUBUNIT DELTA"/>
    <property type="match status" value="1"/>
</dbReference>
<dbReference type="KEGG" id="ole:K0B96_10520"/>
<dbReference type="Pfam" id="PF13177">
    <property type="entry name" value="DNA_pol3_delta2"/>
    <property type="match status" value="1"/>
</dbReference>
<keyword evidence="2" id="KW-1185">Reference proteome</keyword>
<dbReference type="GO" id="GO:0006261">
    <property type="term" value="P:DNA-templated DNA replication"/>
    <property type="evidence" value="ECO:0007669"/>
    <property type="project" value="TreeGrafter"/>
</dbReference>
<evidence type="ECO:0000313" key="1">
    <source>
        <dbReference type="EMBL" id="QYM77758.1"/>
    </source>
</evidence>
<gene>
    <name evidence="1" type="ORF">K0B96_10520</name>
</gene>
<dbReference type="EMBL" id="CP080507">
    <property type="protein sequence ID" value="QYM77758.1"/>
    <property type="molecule type" value="Genomic_DNA"/>
</dbReference>
<accession>A0A8F9TT10</accession>
<dbReference type="Proteomes" id="UP000825051">
    <property type="component" value="Chromosome"/>
</dbReference>
<evidence type="ECO:0000313" key="2">
    <source>
        <dbReference type="Proteomes" id="UP000825051"/>
    </source>
</evidence>
<dbReference type="AlphaFoldDB" id="A0A8F9TT10"/>
<reference evidence="1" key="1">
    <citation type="submission" date="2021-08" db="EMBL/GenBank/DDBJ databases">
        <title>Genome of a novel bacterium of the phylum Verrucomicrobia, Oleiharenicola sp. KSB-15.</title>
        <authorList>
            <person name="Chung J.-H."/>
            <person name="Ahn J.-H."/>
            <person name="Yoon Y."/>
            <person name="Kim D.-Y."/>
            <person name="An S.-H."/>
            <person name="Park I."/>
            <person name="Yeon J."/>
        </authorList>
    </citation>
    <scope>NUCLEOTIDE SEQUENCE</scope>
    <source>
        <strain evidence="1">KSB-15</strain>
    </source>
</reference>
<dbReference type="Gene3D" id="3.40.50.300">
    <property type="entry name" value="P-loop containing nucleotide triphosphate hydrolases"/>
    <property type="match status" value="1"/>
</dbReference>
<dbReference type="InterPro" id="IPR050238">
    <property type="entry name" value="DNA_Rep/Repair_Clamp_Loader"/>
</dbReference>
<proteinExistence type="predicted"/>
<sequence length="324" mass="35478">MSSAVSWPASLVGTPAVAVIEQAIARQRLSHSILLHGDDHATLLGVAQAIADRLLNTPSAPASFPPDEHPDCFALRPAGKMRQISADATRELIGKLQVSPAVAPRKVAILHEVDRMNLIAANIFLKTLEEPPANSVLLLLTTRPYALLPTIRSRVLHFRFPSSGTTFDAHGWPEWLADYRAWLGRLAAGVSSKRDAADYVFTAYGLIARFSHTLEAATTEAWEIEKQRLPADLEEAEQIAIETGLTNGLRLRLFAEIATATSAFALPQLADPATSEPERATLRRALGHAIDRLERDTGLLRLNLNELAALEDFLLSSLRIWAKR</sequence>
<dbReference type="RefSeq" id="WP_220160862.1">
    <property type="nucleotide sequence ID" value="NZ_CP080507.1"/>
</dbReference>
<dbReference type="SUPFAM" id="SSF52540">
    <property type="entry name" value="P-loop containing nucleoside triphosphate hydrolases"/>
    <property type="match status" value="1"/>
</dbReference>
<dbReference type="PANTHER" id="PTHR11669">
    <property type="entry name" value="REPLICATION FACTOR C / DNA POLYMERASE III GAMMA-TAU SUBUNIT"/>
    <property type="match status" value="1"/>
</dbReference>
<name>A0A8F9TT10_9BACT</name>
<protein>
    <submittedName>
        <fullName evidence="1">DNA polymerase III subunit gamma/tau</fullName>
    </submittedName>
</protein>
<organism evidence="1 2">
    <name type="scientific">Horticoccus luteus</name>
    <dbReference type="NCBI Taxonomy" id="2862869"/>
    <lineage>
        <taxon>Bacteria</taxon>
        <taxon>Pseudomonadati</taxon>
        <taxon>Verrucomicrobiota</taxon>
        <taxon>Opitutia</taxon>
        <taxon>Opitutales</taxon>
        <taxon>Opitutaceae</taxon>
        <taxon>Horticoccus</taxon>
    </lineage>
</organism>